<evidence type="ECO:0000313" key="3">
    <source>
        <dbReference type="Proteomes" id="UP001589858"/>
    </source>
</evidence>
<dbReference type="EMBL" id="JBHLTM010000016">
    <property type="protein sequence ID" value="MFC0683762.1"/>
    <property type="molecule type" value="Genomic_DNA"/>
</dbReference>
<organism evidence="2 3">
    <name type="scientific">Novosphingobium clariflavum</name>
    <dbReference type="NCBI Taxonomy" id="2029884"/>
    <lineage>
        <taxon>Bacteria</taxon>
        <taxon>Pseudomonadati</taxon>
        <taxon>Pseudomonadota</taxon>
        <taxon>Alphaproteobacteria</taxon>
        <taxon>Sphingomonadales</taxon>
        <taxon>Sphingomonadaceae</taxon>
        <taxon>Novosphingobium</taxon>
    </lineage>
</organism>
<feature type="transmembrane region" description="Helical" evidence="1">
    <location>
        <begin position="46"/>
        <end position="64"/>
    </location>
</feature>
<keyword evidence="1" id="KW-0812">Transmembrane</keyword>
<reference evidence="2 3" key="1">
    <citation type="submission" date="2024-09" db="EMBL/GenBank/DDBJ databases">
        <authorList>
            <person name="Sun Q."/>
            <person name="Mori K."/>
        </authorList>
    </citation>
    <scope>NUCLEOTIDE SEQUENCE [LARGE SCALE GENOMIC DNA]</scope>
    <source>
        <strain evidence="2 3">CICC 11035S</strain>
    </source>
</reference>
<evidence type="ECO:0000256" key="1">
    <source>
        <dbReference type="SAM" id="Phobius"/>
    </source>
</evidence>
<keyword evidence="1" id="KW-0472">Membrane</keyword>
<gene>
    <name evidence="2" type="ORF">ACFFF8_04055</name>
</gene>
<evidence type="ECO:0000313" key="2">
    <source>
        <dbReference type="EMBL" id="MFC0683762.1"/>
    </source>
</evidence>
<sequence length="65" mass="7167">MAVIKALVPGFLLTWVVSLVIGSQGSRGGMLVITHTYYQGHELYWSWPLFLGATGLAWAIFSLLE</sequence>
<keyword evidence="1" id="KW-1133">Transmembrane helix</keyword>
<comment type="caution">
    <text evidence="2">The sequence shown here is derived from an EMBL/GenBank/DDBJ whole genome shotgun (WGS) entry which is preliminary data.</text>
</comment>
<name>A0ABV6S3F6_9SPHN</name>
<protein>
    <submittedName>
        <fullName evidence="2">Uncharacterized protein</fullName>
    </submittedName>
</protein>
<proteinExistence type="predicted"/>
<accession>A0ABV6S3F6</accession>
<dbReference type="Proteomes" id="UP001589858">
    <property type="component" value="Unassembled WGS sequence"/>
</dbReference>
<dbReference type="RefSeq" id="WP_142634140.1">
    <property type="nucleotide sequence ID" value="NZ_JAPCWC010000006.1"/>
</dbReference>
<keyword evidence="3" id="KW-1185">Reference proteome</keyword>